<dbReference type="Proteomes" id="UP001501588">
    <property type="component" value="Unassembled WGS sequence"/>
</dbReference>
<accession>A0ABN1F5T6</accession>
<dbReference type="EMBL" id="BAAAFZ010000027">
    <property type="protein sequence ID" value="GAA0583110.1"/>
    <property type="molecule type" value="Genomic_DNA"/>
</dbReference>
<sequence>MPAVERHLLALGPADRRKRFLLPADDAAIGAFVARLDPGRAVVVGAMAPDGPAVGVAEARPVAGMARGTVEVAVSVHPYHRREGIGRRLVARAVSIAFAEGADAAVLLFAPENRAMARLADALGARSTALGGALLVEATLDRRGGAALAA</sequence>
<dbReference type="PROSITE" id="PS51186">
    <property type="entry name" value="GNAT"/>
    <property type="match status" value="1"/>
</dbReference>
<dbReference type="InterPro" id="IPR016181">
    <property type="entry name" value="Acyl_CoA_acyltransferase"/>
</dbReference>
<evidence type="ECO:0000313" key="3">
    <source>
        <dbReference type="Proteomes" id="UP001501588"/>
    </source>
</evidence>
<dbReference type="InterPro" id="IPR000182">
    <property type="entry name" value="GNAT_dom"/>
</dbReference>
<evidence type="ECO:0000313" key="2">
    <source>
        <dbReference type="EMBL" id="GAA0583110.1"/>
    </source>
</evidence>
<gene>
    <name evidence="2" type="ORF">GCM10009416_21860</name>
</gene>
<dbReference type="Pfam" id="PF00583">
    <property type="entry name" value="Acetyltransf_1"/>
    <property type="match status" value="1"/>
</dbReference>
<dbReference type="Gene3D" id="3.40.630.30">
    <property type="match status" value="1"/>
</dbReference>
<proteinExistence type="predicted"/>
<dbReference type="CDD" id="cd04301">
    <property type="entry name" value="NAT_SF"/>
    <property type="match status" value="1"/>
</dbReference>
<name>A0ABN1F5T6_9PROT</name>
<feature type="domain" description="N-acetyltransferase" evidence="1">
    <location>
        <begin position="1"/>
        <end position="143"/>
    </location>
</feature>
<comment type="caution">
    <text evidence="2">The sequence shown here is derived from an EMBL/GenBank/DDBJ whole genome shotgun (WGS) entry which is preliminary data.</text>
</comment>
<keyword evidence="3" id="KW-1185">Reference proteome</keyword>
<dbReference type="SUPFAM" id="SSF55729">
    <property type="entry name" value="Acyl-CoA N-acyltransferases (Nat)"/>
    <property type="match status" value="1"/>
</dbReference>
<evidence type="ECO:0000259" key="1">
    <source>
        <dbReference type="PROSITE" id="PS51186"/>
    </source>
</evidence>
<organism evidence="2 3">
    <name type="scientific">Craurococcus roseus</name>
    <dbReference type="NCBI Taxonomy" id="77585"/>
    <lineage>
        <taxon>Bacteria</taxon>
        <taxon>Pseudomonadati</taxon>
        <taxon>Pseudomonadota</taxon>
        <taxon>Alphaproteobacteria</taxon>
        <taxon>Acetobacterales</taxon>
        <taxon>Acetobacteraceae</taxon>
        <taxon>Craurococcus</taxon>
    </lineage>
</organism>
<protein>
    <recommendedName>
        <fullName evidence="1">N-acetyltransferase domain-containing protein</fullName>
    </recommendedName>
</protein>
<reference evidence="2 3" key="1">
    <citation type="journal article" date="2019" name="Int. J. Syst. Evol. Microbiol.">
        <title>The Global Catalogue of Microorganisms (GCM) 10K type strain sequencing project: providing services to taxonomists for standard genome sequencing and annotation.</title>
        <authorList>
            <consortium name="The Broad Institute Genomics Platform"/>
            <consortium name="The Broad Institute Genome Sequencing Center for Infectious Disease"/>
            <person name="Wu L."/>
            <person name="Ma J."/>
        </authorList>
    </citation>
    <scope>NUCLEOTIDE SEQUENCE [LARGE SCALE GENOMIC DNA]</scope>
    <source>
        <strain evidence="2 3">JCM 9933</strain>
    </source>
</reference>